<sequence>MSQLEIAALANQPPVSLAGEFVLPLVPDGLPVSGHAAATLRLPQEPSLVDAETGVA</sequence>
<name>A0A3S4IKI8_SALET</name>
<dbReference type="EMBL" id="LR134190">
    <property type="protein sequence ID" value="VEB59147.1"/>
    <property type="molecule type" value="Genomic_DNA"/>
</dbReference>
<dbReference type="AlphaFoldDB" id="A0A3S4IKI8"/>
<proteinExistence type="predicted"/>
<protein>
    <submittedName>
        <fullName evidence="1">DctA Dicarboxylate transport</fullName>
    </submittedName>
</protein>
<reference evidence="1 2" key="1">
    <citation type="submission" date="2018-12" db="EMBL/GenBank/DDBJ databases">
        <authorList>
            <consortium name="Pathogen Informatics"/>
        </authorList>
    </citation>
    <scope>NUCLEOTIDE SEQUENCE [LARGE SCALE GENOMIC DNA]</scope>
    <source>
        <strain evidence="1 2">NCTC6754</strain>
    </source>
</reference>
<evidence type="ECO:0000313" key="1">
    <source>
        <dbReference type="EMBL" id="VEB59147.1"/>
    </source>
</evidence>
<dbReference type="Proteomes" id="UP000269208">
    <property type="component" value="Chromosome"/>
</dbReference>
<evidence type="ECO:0000313" key="2">
    <source>
        <dbReference type="Proteomes" id="UP000269208"/>
    </source>
</evidence>
<organism evidence="1 2">
    <name type="scientific">Salmonella enterica I</name>
    <dbReference type="NCBI Taxonomy" id="59201"/>
    <lineage>
        <taxon>Bacteria</taxon>
        <taxon>Pseudomonadati</taxon>
        <taxon>Pseudomonadota</taxon>
        <taxon>Gammaproteobacteria</taxon>
        <taxon>Enterobacterales</taxon>
        <taxon>Enterobacteriaceae</taxon>
        <taxon>Salmonella</taxon>
    </lineage>
</organism>
<accession>A0A3S4IKI8</accession>
<gene>
    <name evidence="1" type="ORF">NCTC6754_05774</name>
</gene>